<dbReference type="Gene3D" id="3.30.450.40">
    <property type="match status" value="1"/>
</dbReference>
<evidence type="ECO:0000256" key="1">
    <source>
        <dbReference type="ARBA" id="ARBA00023015"/>
    </source>
</evidence>
<gene>
    <name evidence="6" type="ORF">LK10_04940</name>
</gene>
<organism evidence="6 7">
    <name type="scientific">Sinomonas humi</name>
    <dbReference type="NCBI Taxonomy" id="1338436"/>
    <lineage>
        <taxon>Bacteria</taxon>
        <taxon>Bacillati</taxon>
        <taxon>Actinomycetota</taxon>
        <taxon>Actinomycetes</taxon>
        <taxon>Micrococcales</taxon>
        <taxon>Micrococcaceae</taxon>
        <taxon>Sinomonas</taxon>
    </lineage>
</organism>
<dbReference type="PANTHER" id="PTHR30136:SF34">
    <property type="entry name" value="TRANSCRIPTIONAL REGULATOR"/>
    <property type="match status" value="1"/>
</dbReference>
<dbReference type="SMART" id="SM00346">
    <property type="entry name" value="HTH_ICLR"/>
    <property type="match status" value="1"/>
</dbReference>
<dbReference type="Pfam" id="PF01614">
    <property type="entry name" value="IclR_C"/>
    <property type="match status" value="1"/>
</dbReference>
<feature type="domain" description="IclR-ED" evidence="5">
    <location>
        <begin position="70"/>
        <end position="254"/>
    </location>
</feature>
<dbReference type="GO" id="GO:0003677">
    <property type="term" value="F:DNA binding"/>
    <property type="evidence" value="ECO:0007669"/>
    <property type="project" value="UniProtKB-KW"/>
</dbReference>
<dbReference type="NCBIfam" id="TIGR02431">
    <property type="entry name" value="pcaR_pcaU"/>
    <property type="match status" value="1"/>
</dbReference>
<accession>A0A0B2AR97</accession>
<dbReference type="STRING" id="1338436.LK10_04940"/>
<dbReference type="InterPro" id="IPR050707">
    <property type="entry name" value="HTH_MetabolicPath_Reg"/>
</dbReference>
<dbReference type="InterPro" id="IPR036388">
    <property type="entry name" value="WH-like_DNA-bd_sf"/>
</dbReference>
<evidence type="ECO:0000313" key="6">
    <source>
        <dbReference type="EMBL" id="KHL04489.1"/>
    </source>
</evidence>
<dbReference type="PANTHER" id="PTHR30136">
    <property type="entry name" value="HELIX-TURN-HELIX TRANSCRIPTIONAL REGULATOR, ICLR FAMILY"/>
    <property type="match status" value="1"/>
</dbReference>
<dbReference type="PROSITE" id="PS51078">
    <property type="entry name" value="ICLR_ED"/>
    <property type="match status" value="1"/>
</dbReference>
<dbReference type="Pfam" id="PF09339">
    <property type="entry name" value="HTH_IclR"/>
    <property type="match status" value="1"/>
</dbReference>
<name>A0A0B2AR97_9MICC</name>
<evidence type="ECO:0000313" key="7">
    <source>
        <dbReference type="Proteomes" id="UP000030982"/>
    </source>
</evidence>
<comment type="caution">
    <text evidence="6">The sequence shown here is derived from an EMBL/GenBank/DDBJ whole genome shotgun (WGS) entry which is preliminary data.</text>
</comment>
<dbReference type="Proteomes" id="UP000030982">
    <property type="component" value="Unassembled WGS sequence"/>
</dbReference>
<dbReference type="EMBL" id="JTDL01000078">
    <property type="protein sequence ID" value="KHL04489.1"/>
    <property type="molecule type" value="Genomic_DNA"/>
</dbReference>
<keyword evidence="2" id="KW-0238">DNA-binding</keyword>
<evidence type="ECO:0000259" key="5">
    <source>
        <dbReference type="PROSITE" id="PS51078"/>
    </source>
</evidence>
<dbReference type="Gene3D" id="1.10.10.10">
    <property type="entry name" value="Winged helix-like DNA-binding domain superfamily/Winged helix DNA-binding domain"/>
    <property type="match status" value="1"/>
</dbReference>
<dbReference type="InterPro" id="IPR005471">
    <property type="entry name" value="Tscrpt_reg_IclR_N"/>
</dbReference>
<keyword evidence="3" id="KW-0804">Transcription</keyword>
<dbReference type="GO" id="GO:0045892">
    <property type="term" value="P:negative regulation of DNA-templated transcription"/>
    <property type="evidence" value="ECO:0007669"/>
    <property type="project" value="TreeGrafter"/>
</dbReference>
<dbReference type="SUPFAM" id="SSF55781">
    <property type="entry name" value="GAF domain-like"/>
    <property type="match status" value="1"/>
</dbReference>
<dbReference type="GO" id="GO:0046278">
    <property type="term" value="P:3,4-dihydroxybenzoate metabolic process"/>
    <property type="evidence" value="ECO:0007669"/>
    <property type="project" value="InterPro"/>
</dbReference>
<sequence length="259" mass="28062">MSRENPDVIDSLEKAFRLLQVFSHEHPSLTISEAAELSGLTRPTARRILLTMVSLGFAEADGKRFSLTPKVMRLGFAYLSALPYWETAQPHMRRLAAELNESCSMATLDGNEIVYLTRVPGNRSMVTTLNTGSRLPAYATSMGKVLLAHLKPAALDRYLAEVELVPLTPSTITDPEELRSVLAEARARGYATADGEREEGIRSAAAPVFARGGSVVAAVNVSANAARVSHERLVSEYVPALVETARTISDEIGAVTVMH</sequence>
<dbReference type="GO" id="GO:0003700">
    <property type="term" value="F:DNA-binding transcription factor activity"/>
    <property type="evidence" value="ECO:0007669"/>
    <property type="project" value="TreeGrafter"/>
</dbReference>
<feature type="domain" description="HTH iclR-type" evidence="4">
    <location>
        <begin position="9"/>
        <end position="69"/>
    </location>
</feature>
<dbReference type="OrthoDB" id="9807558at2"/>
<dbReference type="PROSITE" id="PS51077">
    <property type="entry name" value="HTH_ICLR"/>
    <property type="match status" value="1"/>
</dbReference>
<dbReference type="InterPro" id="IPR029016">
    <property type="entry name" value="GAF-like_dom_sf"/>
</dbReference>
<evidence type="ECO:0000256" key="3">
    <source>
        <dbReference type="ARBA" id="ARBA00023163"/>
    </source>
</evidence>
<dbReference type="GO" id="GO:0045893">
    <property type="term" value="P:positive regulation of DNA-templated transcription"/>
    <property type="evidence" value="ECO:0007669"/>
    <property type="project" value="InterPro"/>
</dbReference>
<evidence type="ECO:0000259" key="4">
    <source>
        <dbReference type="PROSITE" id="PS51077"/>
    </source>
</evidence>
<reference evidence="6 7" key="1">
    <citation type="submission" date="2014-09" db="EMBL/GenBank/DDBJ databases">
        <title>Genome sequence of Sinomonas sp. MUSC 117.</title>
        <authorList>
            <person name="Lee L.-H."/>
        </authorList>
    </citation>
    <scope>NUCLEOTIDE SEQUENCE [LARGE SCALE GENOMIC DNA]</scope>
    <source>
        <strain evidence="6 7">MUSC 117</strain>
    </source>
</reference>
<dbReference type="SUPFAM" id="SSF46785">
    <property type="entry name" value="Winged helix' DNA-binding domain"/>
    <property type="match status" value="1"/>
</dbReference>
<dbReference type="InterPro" id="IPR012794">
    <property type="entry name" value="PcaR_PcaU"/>
</dbReference>
<protein>
    <submittedName>
        <fullName evidence="6">IclR family transcriptional regulator</fullName>
    </submittedName>
</protein>
<keyword evidence="1" id="KW-0805">Transcription regulation</keyword>
<keyword evidence="7" id="KW-1185">Reference proteome</keyword>
<dbReference type="AlphaFoldDB" id="A0A0B2AR97"/>
<dbReference type="InterPro" id="IPR014757">
    <property type="entry name" value="Tscrpt_reg_IclR_C"/>
</dbReference>
<evidence type="ECO:0000256" key="2">
    <source>
        <dbReference type="ARBA" id="ARBA00023125"/>
    </source>
</evidence>
<dbReference type="InterPro" id="IPR036390">
    <property type="entry name" value="WH_DNA-bd_sf"/>
</dbReference>
<proteinExistence type="predicted"/>